<dbReference type="PANTHER" id="PTHR32170:SF3">
    <property type="entry name" value="PROTEASOME ACTIVATOR COMPLEX SUBUNIT 4"/>
    <property type="match status" value="1"/>
</dbReference>
<evidence type="ECO:0000259" key="12">
    <source>
        <dbReference type="Pfam" id="PF16507"/>
    </source>
</evidence>
<evidence type="ECO:0000259" key="13">
    <source>
        <dbReference type="Pfam" id="PF23096"/>
    </source>
</evidence>
<dbReference type="InterPro" id="IPR016024">
    <property type="entry name" value="ARM-type_fold"/>
</dbReference>
<dbReference type="GO" id="GO:0016504">
    <property type="term" value="F:peptidase activator activity"/>
    <property type="evidence" value="ECO:0007669"/>
    <property type="project" value="InterPro"/>
</dbReference>
<dbReference type="InterPro" id="IPR000357">
    <property type="entry name" value="HEAT"/>
</dbReference>
<dbReference type="InterPro" id="IPR035309">
    <property type="entry name" value="PSME4"/>
</dbReference>
<dbReference type="PROSITE" id="PS50077">
    <property type="entry name" value="HEAT_REPEAT"/>
    <property type="match status" value="1"/>
</dbReference>
<dbReference type="Pfam" id="PF11919">
    <property type="entry name" value="PSME4_C"/>
    <property type="match status" value="1"/>
</dbReference>
<dbReference type="GO" id="GO:0006281">
    <property type="term" value="P:DNA repair"/>
    <property type="evidence" value="ECO:0007669"/>
    <property type="project" value="UniProtKB-KW"/>
</dbReference>
<evidence type="ECO:0000256" key="10">
    <source>
        <dbReference type="SAM" id="MobiDB-lite"/>
    </source>
</evidence>
<proteinExistence type="inferred from homology"/>
<feature type="compositionally biased region" description="Polar residues" evidence="10">
    <location>
        <begin position="786"/>
        <end position="797"/>
    </location>
</feature>
<accession>A0A2S5BH70</accession>
<feature type="compositionally biased region" description="Basic and acidic residues" evidence="10">
    <location>
        <begin position="98"/>
        <end position="107"/>
    </location>
</feature>
<evidence type="ECO:0000256" key="5">
    <source>
        <dbReference type="ARBA" id="ARBA00022737"/>
    </source>
</evidence>
<keyword evidence="5" id="KW-0677">Repeat</keyword>
<feature type="compositionally biased region" description="Polar residues" evidence="10">
    <location>
        <begin position="510"/>
        <end position="531"/>
    </location>
</feature>
<evidence type="ECO:0000256" key="1">
    <source>
        <dbReference type="ARBA" id="ARBA00004324"/>
    </source>
</evidence>
<evidence type="ECO:0000256" key="9">
    <source>
        <dbReference type="PROSITE-ProRule" id="PRU00103"/>
    </source>
</evidence>
<evidence type="ECO:0000313" key="14">
    <source>
        <dbReference type="EMBL" id="POY76105.1"/>
    </source>
</evidence>
<evidence type="ECO:0000256" key="7">
    <source>
        <dbReference type="ARBA" id="ARBA00023204"/>
    </source>
</evidence>
<dbReference type="InterPro" id="IPR021133">
    <property type="entry name" value="HEAT_type_2"/>
</dbReference>
<gene>
    <name evidence="14" type="ORF">BMF94_0828</name>
</gene>
<dbReference type="STRING" id="741276.A0A2S5BH70"/>
<comment type="similarity">
    <text evidence="3">Belongs to the BLM10 family.</text>
</comment>
<dbReference type="InterPro" id="IPR011989">
    <property type="entry name" value="ARM-like"/>
</dbReference>
<keyword evidence="6" id="KW-0227">DNA damage</keyword>
<feature type="region of interest" description="Disordered" evidence="10">
    <location>
        <begin position="773"/>
        <end position="804"/>
    </location>
</feature>
<dbReference type="InterPro" id="IPR055455">
    <property type="entry name" value="HEAT_PSME4"/>
</dbReference>
<dbReference type="Proteomes" id="UP000237144">
    <property type="component" value="Unassembled WGS sequence"/>
</dbReference>
<evidence type="ECO:0000256" key="2">
    <source>
        <dbReference type="ARBA" id="ARBA00004496"/>
    </source>
</evidence>
<dbReference type="Pfam" id="PF23096">
    <property type="entry name" value="HEAT_PSME4"/>
    <property type="match status" value="1"/>
</dbReference>
<comment type="caution">
    <text evidence="14">The sequence shown here is derived from an EMBL/GenBank/DDBJ whole genome shotgun (WGS) entry which is preliminary data.</text>
</comment>
<dbReference type="Pfam" id="PF16507">
    <property type="entry name" value="HEAT_PSME4_mid"/>
    <property type="match status" value="1"/>
</dbReference>
<dbReference type="OrthoDB" id="17907at2759"/>
<dbReference type="GO" id="GO:0010499">
    <property type="term" value="P:proteasomal ubiquitin-independent protein catabolic process"/>
    <property type="evidence" value="ECO:0007669"/>
    <property type="project" value="TreeGrafter"/>
</dbReference>
<evidence type="ECO:0000256" key="3">
    <source>
        <dbReference type="ARBA" id="ARBA00005739"/>
    </source>
</evidence>
<dbReference type="Pfam" id="PF02985">
    <property type="entry name" value="HEAT"/>
    <property type="match status" value="1"/>
</dbReference>
<comment type="subcellular location">
    <subcellularLocation>
        <location evidence="2">Cytoplasm</location>
    </subcellularLocation>
    <subcellularLocation>
        <location evidence="1">Nucleus speckle</location>
    </subcellularLocation>
</comment>
<feature type="region of interest" description="Disordered" evidence="10">
    <location>
        <begin position="1"/>
        <end position="107"/>
    </location>
</feature>
<evidence type="ECO:0008006" key="16">
    <source>
        <dbReference type="Google" id="ProtNLM"/>
    </source>
</evidence>
<feature type="region of interest" description="Disordered" evidence="10">
    <location>
        <begin position="502"/>
        <end position="535"/>
    </location>
</feature>
<dbReference type="Gene3D" id="1.25.10.10">
    <property type="entry name" value="Leucine-rich Repeat Variant"/>
    <property type="match status" value="1"/>
</dbReference>
<dbReference type="InterPro" id="IPR032430">
    <property type="entry name" value="Blm10_mid"/>
</dbReference>
<feature type="compositionally biased region" description="Basic and acidic residues" evidence="10">
    <location>
        <begin position="15"/>
        <end position="24"/>
    </location>
</feature>
<dbReference type="GO" id="GO:0070628">
    <property type="term" value="F:proteasome binding"/>
    <property type="evidence" value="ECO:0007669"/>
    <property type="project" value="InterPro"/>
</dbReference>
<reference evidence="14 15" key="1">
    <citation type="journal article" date="2018" name="Front. Microbiol.">
        <title>Prospects for Fungal Bioremediation of Acidic Radioactive Waste Sites: Characterization and Genome Sequence of Rhodotorula taiwanensis MD1149.</title>
        <authorList>
            <person name="Tkavc R."/>
            <person name="Matrosova V.Y."/>
            <person name="Grichenko O.E."/>
            <person name="Gostincar C."/>
            <person name="Volpe R.P."/>
            <person name="Klimenkova P."/>
            <person name="Gaidamakova E.K."/>
            <person name="Zhou C.E."/>
            <person name="Stewart B.J."/>
            <person name="Lyman M.G."/>
            <person name="Malfatti S.A."/>
            <person name="Rubinfeld B."/>
            <person name="Courtot M."/>
            <person name="Singh J."/>
            <person name="Dalgard C.L."/>
            <person name="Hamilton T."/>
            <person name="Frey K.G."/>
            <person name="Gunde-Cimerman N."/>
            <person name="Dugan L."/>
            <person name="Daly M.J."/>
        </authorList>
    </citation>
    <scope>NUCLEOTIDE SEQUENCE [LARGE SCALE GENOMIC DNA]</scope>
    <source>
        <strain evidence="14 15">MD1149</strain>
    </source>
</reference>
<keyword evidence="7" id="KW-0234">DNA repair</keyword>
<evidence type="ECO:0000256" key="6">
    <source>
        <dbReference type="ARBA" id="ARBA00022763"/>
    </source>
</evidence>
<dbReference type="GO" id="GO:0016607">
    <property type="term" value="C:nuclear speck"/>
    <property type="evidence" value="ECO:0007669"/>
    <property type="project" value="UniProtKB-SubCell"/>
</dbReference>
<keyword evidence="4" id="KW-0963">Cytoplasm</keyword>
<feature type="compositionally biased region" description="Acidic residues" evidence="10">
    <location>
        <begin position="29"/>
        <end position="53"/>
    </location>
</feature>
<name>A0A2S5BH70_9BASI</name>
<dbReference type="PANTHER" id="PTHR32170">
    <property type="entry name" value="PROTEASOME ACTIVATOR COMPLEX SUBUNIT 4"/>
    <property type="match status" value="1"/>
</dbReference>
<keyword evidence="8" id="KW-0539">Nucleus</keyword>
<feature type="domain" description="Proteasome activator complex subunit 4 C-terminal" evidence="11">
    <location>
        <begin position="2035"/>
        <end position="2120"/>
    </location>
</feature>
<keyword evidence="15" id="KW-1185">Reference proteome</keyword>
<evidence type="ECO:0000313" key="15">
    <source>
        <dbReference type="Proteomes" id="UP000237144"/>
    </source>
</evidence>
<dbReference type="SUPFAM" id="SSF48371">
    <property type="entry name" value="ARM repeat"/>
    <property type="match status" value="2"/>
</dbReference>
<evidence type="ECO:0000256" key="4">
    <source>
        <dbReference type="ARBA" id="ARBA00022490"/>
    </source>
</evidence>
<dbReference type="EMBL" id="PJQD01000008">
    <property type="protein sequence ID" value="POY76105.1"/>
    <property type="molecule type" value="Genomic_DNA"/>
</dbReference>
<dbReference type="InterPro" id="IPR021843">
    <property type="entry name" value="PSME4_C"/>
</dbReference>
<feature type="domain" description="Proteasome activator Blm10 middle HEAT repeats region" evidence="12">
    <location>
        <begin position="562"/>
        <end position="1098"/>
    </location>
</feature>
<evidence type="ECO:0000256" key="8">
    <source>
        <dbReference type="ARBA" id="ARBA00023242"/>
    </source>
</evidence>
<feature type="repeat" description="HEAT" evidence="9">
    <location>
        <begin position="1964"/>
        <end position="2002"/>
    </location>
</feature>
<evidence type="ECO:0000259" key="11">
    <source>
        <dbReference type="Pfam" id="PF11919"/>
    </source>
</evidence>
<feature type="domain" description="Proteasome activator complex subunit 4-like HEAT repeat-like" evidence="13">
    <location>
        <begin position="1542"/>
        <end position="1734"/>
    </location>
</feature>
<sequence length="2138" mass="240274">MSSLTSRSPSPQPSERGDEQDSLRQDLASMEDDAIQVDSPEQDPVDLDDDDIDQSLILGGTPSPQYERANPFDGAGGEARHKSLSPKPASKKRKRLITPHEKPREEQLDYPQNLPYKTESLEEMDAKLEEIVRRLVDCTSETRLFSLPSSQAILLTSHAFWHLVAMSALNPEWNHRLECWISLKYPMKRELRAKLARLYFELSVLPGMDARLVDIAVNQAITLLEPKKRIDISDLQLPWRPLYAILEKELFPKQRKTGTTNVATTLLSLVEYSQRFFPPHEIPAMLATFLPRLSPNLNSIIAAQAFCTHFLPISHPQYYLPAVFKIWEAFSSEIYDEQWLDFVERLATLHVDPRHSHPDIVDELRQMVKAAGDYVPEKTRVEDLLEEHTYSHRKTGIPAYIFGMQDGVTTPGGSPALPKWRGLRKDVGIFTDQQFAFIMTKCLRSMGVPVGGGTKAGASGVAASDFATQDQAASGIASTMRRPTERLSSFAAIIVYSMSADSKPSGATPFGSSVPSRSGTPYPGQKSTPGQSAGPGELLSTALGILKKQRTYLGGSKALDALAKFVQATEGYFHPSNYGKWAPKLGRFLQNVTWEFLKRWREEERKECKTPTEWRLTPTIKREFVLTMRTVALLSMFSRDPITIANAQSALKTMALLEPDLIIPAVLERAYPALETLTETHRTTACITALATLSAPMISRDNYPAGAKHLVPLLELCLPGLDVNDPIKTMSTGMFVLQACARFVLDDLTRPELQGSVEAAGEYGMALESATSPTIPTVSLDGGDDPSSSARRSPTSVNKKEEDEAVRTMTAGFPDWISSFMRGVLAVFEALPEPGKGSRNGGKMEDQMTQTLILSPSMFDLALDIVFNEVSNNVRTNSARVISQLVSSFARADSAKTLRKFFRLCDLRIRAELESGAGSTRSTRTDKGIESDATLHWWIGVLTGAVTNAGENLLAYKDDFKALLQVMLEACRSERGYTTSARVLAIALMTLTNTWVRDYRSVNADEWQSDEFKRRSHESWGRLYEVKDVKIEWHVSTPAEIDYVLELLRELVVPALERLETLLADAKQTGDLLSFEWISDFCRLCNLVRSALSGIPSLALFPRPAEAGAPASDAGDEVPEFIDQLPSCDTGIPLTDPSDPRHRFVSELRTRAGRFFHESVQTLKTTQQQDTIDCIKMVIASIRVLELDYPCDISAHESIKKSYDFALNISRVTRNQKQFPRFVWVRRASLYHASRLRLTSFYRRRSALDDLLIHDLCELSLSVYLAVRKSAQRGLGSIIQYYDGTRSLIYPRLFDALKPGSDHDVMKGALYVLGAKAPQNMAILDWRWGPQYLLALLGCSHQDRPSVQNLVKTVTHDFIIRLAEPMTLKNQVDSDSLIRAADQLEPLTSVEQDQDLVARVAAKARARVDQKNEAYDQLVPELLRFAGDPQTHWRYSLIATRLLRAMIRRDQPQRPSLAVYMAQQLVSELPNQRVHAMLALTKMLHFVKIRTTCSGSDERLLLQQTSNPLKRKVELPHPLPADFTDKFIASFSDPITPTTNLMDKQNTGWLVWGDTVDFYAVPPEEGSVFFWDHTSKDALEQLREIILQPGYWDTFIGHLAMEKGVDYLAADVCMLVKSIFQVFEDEPCKFVLPALDDLVADRDNRHKQRAAGELIGGMVRGSKHWSLSKQRALWEWLTPKLPTIFEGMTPETQTSWEMLSEYILTARDPRRNQPLVDYLTSLRLDEESGEAFNESKKQDLVGTAMKALGWHFSPWASSYLEMYSANITHPYQEVRGAVADNLRALCELRQHPSFTSVEALLRDSQRVYGDVGAKSLVSVDEAYEARIDEFGHKLAAWRAERKPASEGTQTYDKASMTILTWIWGSVGEVRTSSVFPFITKLLPEFFRMQECTDNQELSRMASRILLACAALQFPQYRVRPTMMQFIELLKQSSSWRVRLDVLLPLQVFYFHHLYFLDDDLVSQLVDQLCHLLRDPKIEVREAAASTLSGIIRCSQRSSINSLINRFMKVLRTTKIPKRRDAQGNEVAGYQEALVAAHSAVLGVSSVIKAFPYEVPPFIPAILIESMSKHAASPVPLSTTVRATLADFKRTHADSWETDQKAFTPEQLADLQDLLTGSSYCELGCPGFRCRPRSCETRN</sequence>
<dbReference type="GO" id="GO:0005829">
    <property type="term" value="C:cytosol"/>
    <property type="evidence" value="ECO:0007669"/>
    <property type="project" value="TreeGrafter"/>
</dbReference>
<organism evidence="14 15">
    <name type="scientific">Rhodotorula taiwanensis</name>
    <dbReference type="NCBI Taxonomy" id="741276"/>
    <lineage>
        <taxon>Eukaryota</taxon>
        <taxon>Fungi</taxon>
        <taxon>Dikarya</taxon>
        <taxon>Basidiomycota</taxon>
        <taxon>Pucciniomycotina</taxon>
        <taxon>Microbotryomycetes</taxon>
        <taxon>Sporidiobolales</taxon>
        <taxon>Sporidiobolaceae</taxon>
        <taxon>Rhodotorula</taxon>
    </lineage>
</organism>
<protein>
    <recommendedName>
        <fullName evidence="16">Proteasome activator Blm10 mid region domain-containing protein</fullName>
    </recommendedName>
</protein>